<evidence type="ECO:0000256" key="10">
    <source>
        <dbReference type="SAM" id="Phobius"/>
    </source>
</evidence>
<evidence type="ECO:0000256" key="3">
    <source>
        <dbReference type="ARBA" id="ARBA00022692"/>
    </source>
</evidence>
<keyword evidence="2" id="KW-1003">Cell membrane</keyword>
<evidence type="ECO:0000313" key="14">
    <source>
        <dbReference type="Proteomes" id="UP000075902"/>
    </source>
</evidence>
<dbReference type="InterPro" id="IPR013783">
    <property type="entry name" value="Ig-like_fold"/>
</dbReference>
<evidence type="ECO:0000256" key="5">
    <source>
        <dbReference type="ARBA" id="ARBA00022737"/>
    </source>
</evidence>
<keyword evidence="3 10" id="KW-0812">Transmembrane</keyword>
<keyword evidence="6 10" id="KW-1133">Transmembrane helix</keyword>
<dbReference type="Pfam" id="PF22352">
    <property type="entry name" value="K319L-like_PKD"/>
    <property type="match status" value="5"/>
</dbReference>
<dbReference type="PROSITE" id="PS50986">
    <property type="entry name" value="MANSC"/>
    <property type="match status" value="1"/>
</dbReference>
<evidence type="ECO:0000313" key="13">
    <source>
        <dbReference type="EnsemblMetazoa" id="AMEC015427-PA"/>
    </source>
</evidence>
<dbReference type="FunFam" id="2.60.40.10:FF:000257">
    <property type="entry name" value="Dyslexia-associated protein KIAA0319-like"/>
    <property type="match status" value="1"/>
</dbReference>
<dbReference type="GO" id="GO:0001764">
    <property type="term" value="P:neuron migration"/>
    <property type="evidence" value="ECO:0007669"/>
    <property type="project" value="TreeGrafter"/>
</dbReference>
<keyword evidence="5" id="KW-0677">Repeat</keyword>
<evidence type="ECO:0000256" key="9">
    <source>
        <dbReference type="SAM" id="MobiDB-lite"/>
    </source>
</evidence>
<dbReference type="SMART" id="SM00089">
    <property type="entry name" value="PKD"/>
    <property type="match status" value="5"/>
</dbReference>
<dbReference type="GO" id="GO:0031410">
    <property type="term" value="C:cytoplasmic vesicle"/>
    <property type="evidence" value="ECO:0007669"/>
    <property type="project" value="TreeGrafter"/>
</dbReference>
<feature type="transmembrane region" description="Helical" evidence="10">
    <location>
        <begin position="1025"/>
        <end position="1050"/>
    </location>
</feature>
<dbReference type="InterPro" id="IPR035986">
    <property type="entry name" value="PKD_dom_sf"/>
</dbReference>
<comment type="subcellular location">
    <subcellularLocation>
        <location evidence="1">Cell membrane</location>
    </subcellularLocation>
</comment>
<dbReference type="InterPro" id="IPR011106">
    <property type="entry name" value="MANSC_N"/>
</dbReference>
<feature type="chain" id="PRO_5008137843" description="MANSC domain-containing protein" evidence="11">
    <location>
        <begin position="31"/>
        <end position="1141"/>
    </location>
</feature>
<dbReference type="FunFam" id="2.60.40.10:FF:000061">
    <property type="entry name" value="Dyslexia-associated protein KIAA0319 homolog"/>
    <property type="match status" value="2"/>
</dbReference>
<dbReference type="FunFam" id="2.60.40.10:FF:002264">
    <property type="entry name" value="dyslexia-associated protein KIAA0319-like protein"/>
    <property type="match status" value="1"/>
</dbReference>
<reference evidence="14" key="1">
    <citation type="submission" date="2014-01" db="EMBL/GenBank/DDBJ databases">
        <title>The Genome Sequence of Anopheles melas CM1001059_A (V2).</title>
        <authorList>
            <consortium name="The Broad Institute Genomics Platform"/>
            <person name="Neafsey D.E."/>
            <person name="Besansky N."/>
            <person name="Howell P."/>
            <person name="Walton C."/>
            <person name="Young S.K."/>
            <person name="Zeng Q."/>
            <person name="Gargeya S."/>
            <person name="Fitzgerald M."/>
            <person name="Haas B."/>
            <person name="Abouelleil A."/>
            <person name="Allen A.W."/>
            <person name="Alvarado L."/>
            <person name="Arachchi H.M."/>
            <person name="Berlin A.M."/>
            <person name="Chapman S.B."/>
            <person name="Gainer-Dewar J."/>
            <person name="Goldberg J."/>
            <person name="Griggs A."/>
            <person name="Gujja S."/>
            <person name="Hansen M."/>
            <person name="Howarth C."/>
            <person name="Imamovic A."/>
            <person name="Ireland A."/>
            <person name="Larimer J."/>
            <person name="McCowan C."/>
            <person name="Murphy C."/>
            <person name="Pearson M."/>
            <person name="Poon T.W."/>
            <person name="Priest M."/>
            <person name="Roberts A."/>
            <person name="Saif S."/>
            <person name="Shea T."/>
            <person name="Sisk P."/>
            <person name="Sykes S."/>
            <person name="Wortman J."/>
            <person name="Nusbaum C."/>
            <person name="Birren B."/>
        </authorList>
    </citation>
    <scope>NUCLEOTIDE SEQUENCE [LARGE SCALE GENOMIC DNA]</scope>
    <source>
        <strain evidence="14">CM1001059</strain>
    </source>
</reference>
<reference evidence="13" key="2">
    <citation type="submission" date="2020-05" db="UniProtKB">
        <authorList>
            <consortium name="EnsemblMetazoa"/>
        </authorList>
    </citation>
    <scope>IDENTIFICATION</scope>
    <source>
        <strain evidence="13">CM1001059</strain>
    </source>
</reference>
<dbReference type="PANTHER" id="PTHR46182">
    <property type="entry name" value="FI19480P1"/>
    <property type="match status" value="1"/>
</dbReference>
<keyword evidence="14" id="KW-1185">Reference proteome</keyword>
<dbReference type="VEuPathDB" id="VectorBase:AMEC015427"/>
<dbReference type="InterPro" id="IPR013980">
    <property type="entry name" value="MANSC_dom"/>
</dbReference>
<proteinExistence type="predicted"/>
<evidence type="ECO:0000256" key="2">
    <source>
        <dbReference type="ARBA" id="ARBA00022475"/>
    </source>
</evidence>
<dbReference type="PROSITE" id="PS01186">
    <property type="entry name" value="EGF_2"/>
    <property type="match status" value="1"/>
</dbReference>
<sequence length="1141" mass="124731">MGGGGGWSIRDWICCAVCLLTVVSIPRADCGLDEEPTKDDRRRLAAEASELSGIENCPRMLHYVFEGYAPIGKCHSGDGDRSSMLRFIPNSIVPLCFPHPTAGNKDAGNFTENAKATTLEECVRDCCLKGASCHTAFMFNHTCYHVKCISNDLCLPAKKETSSALRMVLVNPLEDGLAGEASSWWEVLKKVQEKRLLASGGPAAVAAAPAVRLPDDTDGEDNLFGKLAEMYNLANGGVARARGDEKYGLPAMEDMYRGPYKSLDYGAPGAGFEKYASNYIRDQYDEEAEESKYYTETKALGSMRPCDVAREDSCLRNEVCVRVVPNLRHGICTCPEGFERNEKEVCLSKDQLAEQQHQQQIVPQMLSAQKLTMGNGDTDGELPPSPVRSSTTKELTVSVASKDVRLPTNEATLSAYVIPDEKTSGDRYNYLWTLVSQPKGDSNSTIADQTKSIAKLSGLAEGLYQFKVTVSGQNGSYGEAFMNITVLPEQKINKPPHAVITPANQPVRLPNHEAILDGSASSDDAKIVRWQWVLAQGPLGYQPELPEVSTLQLKDLTIAGNYTFNLTVVDEQGLSNSTTAIIQVLKEIDYPPEANAGKNEILYLPNNNVTLNGSLSKDDNGIVAWEWTKVSTNQSKAVDMQNTRTPFLQLSNLEEGVYAFELKVTDAKNQSSTSMVHVFVKPPTNRPPVAKAGTNGTTIYLPQTWAVLNGSESSDDIKIVAYCWQQISGPNTALIVSANASIANATAMTIGDYVFELTVSDEANNNASDRVRITVVQEKNTPPVANAGGDQTVTLPTNVLVLNGSQSRDDLGIVRYSWTREPSSLALGTIIDGSDSKPALMLTNIVTGRYVFKLTVYDGQGLSASDTVSIIVRPDPLLMSLVEVTITTEATVLTAAELDSIEQKLTLLIGDNMAKLHVRELKVEPRTGQVVIVFYVEKQYGLEDKDKPQLMPALEVERILKEKFWRDYTILGTSVVGIRTTVCQNDCSGHGVCNAETRECICQSFWMPDIFYFWGIAEANCDWSILYVIVGVLIVFFVLSGICWGITCLCRRSAKPRARPKPQKYSLLQTHDEELPSFNRAGTTISDSETDSDVLFESRSRQNGLLPGRSGNGGLPNGELRNGAGGHPKYGVTRLGRRIKA</sequence>
<keyword evidence="8" id="KW-0325">Glycoprotein</keyword>
<dbReference type="SUPFAM" id="SSF49299">
    <property type="entry name" value="PKD domain"/>
    <property type="match status" value="5"/>
</dbReference>
<dbReference type="EnsemblMetazoa" id="AMEC015427-RA">
    <property type="protein sequence ID" value="AMEC015427-PA"/>
    <property type="gene ID" value="AMEC015427"/>
</dbReference>
<name>A0A182U7Q9_9DIPT</name>
<evidence type="ECO:0000256" key="4">
    <source>
        <dbReference type="ARBA" id="ARBA00022729"/>
    </source>
</evidence>
<dbReference type="STRING" id="34690.A0A182U7Q9"/>
<evidence type="ECO:0000259" key="12">
    <source>
        <dbReference type="PROSITE" id="PS50986"/>
    </source>
</evidence>
<feature type="region of interest" description="Disordered" evidence="9">
    <location>
        <begin position="1102"/>
        <end position="1141"/>
    </location>
</feature>
<dbReference type="GO" id="GO:0005886">
    <property type="term" value="C:plasma membrane"/>
    <property type="evidence" value="ECO:0007669"/>
    <property type="project" value="UniProtKB-SubCell"/>
</dbReference>
<evidence type="ECO:0000256" key="11">
    <source>
        <dbReference type="SAM" id="SignalP"/>
    </source>
</evidence>
<dbReference type="Proteomes" id="UP000075902">
    <property type="component" value="Unassembled WGS sequence"/>
</dbReference>
<evidence type="ECO:0000256" key="8">
    <source>
        <dbReference type="ARBA" id="ARBA00023180"/>
    </source>
</evidence>
<protein>
    <recommendedName>
        <fullName evidence="12">MANSC domain-containing protein</fullName>
    </recommendedName>
</protein>
<dbReference type="FunFam" id="2.60.40.10:FF:001655">
    <property type="entry name" value="Blast:Dyslexia-associated protein KIAA0319"/>
    <property type="match status" value="1"/>
</dbReference>
<evidence type="ECO:0000256" key="1">
    <source>
        <dbReference type="ARBA" id="ARBA00004236"/>
    </source>
</evidence>
<dbReference type="CDD" id="cd00146">
    <property type="entry name" value="PKD"/>
    <property type="match status" value="3"/>
</dbReference>
<dbReference type="PANTHER" id="PTHR46182:SF2">
    <property type="entry name" value="FI19480P1"/>
    <property type="match status" value="1"/>
</dbReference>
<evidence type="ECO:0000256" key="7">
    <source>
        <dbReference type="ARBA" id="ARBA00023136"/>
    </source>
</evidence>
<feature type="signal peptide" evidence="11">
    <location>
        <begin position="1"/>
        <end position="30"/>
    </location>
</feature>
<accession>A0A182U7Q9</accession>
<dbReference type="Gene3D" id="2.60.40.10">
    <property type="entry name" value="Immunoglobulins"/>
    <property type="match status" value="5"/>
</dbReference>
<dbReference type="AlphaFoldDB" id="A0A182U7Q9"/>
<keyword evidence="7 10" id="KW-0472">Membrane</keyword>
<organism evidence="13 14">
    <name type="scientific">Anopheles melas</name>
    <dbReference type="NCBI Taxonomy" id="34690"/>
    <lineage>
        <taxon>Eukaryota</taxon>
        <taxon>Metazoa</taxon>
        <taxon>Ecdysozoa</taxon>
        <taxon>Arthropoda</taxon>
        <taxon>Hexapoda</taxon>
        <taxon>Insecta</taxon>
        <taxon>Pterygota</taxon>
        <taxon>Neoptera</taxon>
        <taxon>Endopterygota</taxon>
        <taxon>Diptera</taxon>
        <taxon>Nematocera</taxon>
        <taxon>Culicoidea</taxon>
        <taxon>Culicidae</taxon>
        <taxon>Anophelinae</taxon>
        <taxon>Anopheles</taxon>
    </lineage>
</organism>
<dbReference type="InterPro" id="IPR022409">
    <property type="entry name" value="PKD/Chitinase_dom"/>
</dbReference>
<dbReference type="SMART" id="SM00765">
    <property type="entry name" value="MANEC"/>
    <property type="match status" value="1"/>
</dbReference>
<keyword evidence="4 11" id="KW-0732">Signal</keyword>
<dbReference type="InterPro" id="IPR000742">
    <property type="entry name" value="EGF"/>
</dbReference>
<dbReference type="InterPro" id="IPR029865">
    <property type="entry name" value="KIAA0319-like"/>
</dbReference>
<feature type="domain" description="MANSC" evidence="12">
    <location>
        <begin position="92"/>
        <end position="165"/>
    </location>
</feature>
<evidence type="ECO:0000256" key="6">
    <source>
        <dbReference type="ARBA" id="ARBA00022989"/>
    </source>
</evidence>
<dbReference type="Pfam" id="PF23597">
    <property type="entry name" value="KIAA0319_N"/>
    <property type="match status" value="1"/>
</dbReference>